<dbReference type="Pfam" id="PF13516">
    <property type="entry name" value="LRR_6"/>
    <property type="match status" value="4"/>
</dbReference>
<dbReference type="SUPFAM" id="SSF52047">
    <property type="entry name" value="RNI-like"/>
    <property type="match status" value="1"/>
</dbReference>
<dbReference type="SMART" id="SM00368">
    <property type="entry name" value="LRR_RI"/>
    <property type="match status" value="4"/>
</dbReference>
<evidence type="ECO:0000313" key="4">
    <source>
        <dbReference type="EMBL" id="QDU20354.1"/>
    </source>
</evidence>
<dbReference type="PANTHER" id="PTHR24113">
    <property type="entry name" value="RAN GTPASE-ACTIVATING PROTEIN 1"/>
    <property type="match status" value="1"/>
</dbReference>
<proteinExistence type="predicted"/>
<dbReference type="GO" id="GO:0031267">
    <property type="term" value="F:small GTPase binding"/>
    <property type="evidence" value="ECO:0007669"/>
    <property type="project" value="TreeGrafter"/>
</dbReference>
<sequence length="445" mass="46825">MSPDELPFLDAILARPGDDAPRLVYADFLADTGTPADAARADLIRVQLALARMPDDHPRRPALKDQQTDLLARHQAAWTEPLRGLVGGVEFRRGLPDSVSVDAGVFAARGEELIARTRTPSGRSYLRRVHLLDPARVLPRLLACPALAQLEEISFAGGELGNAGAEQLARGPRLPRLRGLDLSFNGLDDTGVRGLARSPVFAGLQRLSLNDNGQVTWDGVTALADSPHLQGLTDLDLGGNDVNDAGVRALVASCTLARLSALRLAGNHVGDGGAAALAGSDLFRRMLARDGRVDFRANAVGPAGAEALAACPDLLKATAIDLDKNYLGDRGAAVLVASSGAARLKRLRLSRNQITDAGAFVLADAVARGLPGLQAIDVSGNRLTWRGVNAVRDAAVARGVIPDVTGNPVDGSGPMAALDHDAPNPDAGNVDELRRRVAFPARRER</sequence>
<dbReference type="GO" id="GO:0048471">
    <property type="term" value="C:perinuclear region of cytoplasm"/>
    <property type="evidence" value="ECO:0007669"/>
    <property type="project" value="TreeGrafter"/>
</dbReference>
<evidence type="ECO:0000256" key="3">
    <source>
        <dbReference type="ARBA" id="ARBA00022737"/>
    </source>
</evidence>
<keyword evidence="1" id="KW-0343">GTPase activation</keyword>
<organism evidence="4 5">
    <name type="scientific">Urbifossiella limnaea</name>
    <dbReference type="NCBI Taxonomy" id="2528023"/>
    <lineage>
        <taxon>Bacteria</taxon>
        <taxon>Pseudomonadati</taxon>
        <taxon>Planctomycetota</taxon>
        <taxon>Planctomycetia</taxon>
        <taxon>Gemmatales</taxon>
        <taxon>Gemmataceae</taxon>
        <taxon>Urbifossiella</taxon>
    </lineage>
</organism>
<gene>
    <name evidence="4" type="ORF">ETAA1_23060</name>
</gene>
<dbReference type="GO" id="GO:0005096">
    <property type="term" value="F:GTPase activator activity"/>
    <property type="evidence" value="ECO:0007669"/>
    <property type="project" value="UniProtKB-KW"/>
</dbReference>
<evidence type="ECO:0000256" key="1">
    <source>
        <dbReference type="ARBA" id="ARBA00022468"/>
    </source>
</evidence>
<dbReference type="InterPro" id="IPR001611">
    <property type="entry name" value="Leu-rich_rpt"/>
</dbReference>
<dbReference type="GO" id="GO:0005829">
    <property type="term" value="C:cytosol"/>
    <property type="evidence" value="ECO:0007669"/>
    <property type="project" value="TreeGrafter"/>
</dbReference>
<dbReference type="InterPro" id="IPR027038">
    <property type="entry name" value="RanGap"/>
</dbReference>
<keyword evidence="2" id="KW-0433">Leucine-rich repeat</keyword>
<dbReference type="Proteomes" id="UP000319576">
    <property type="component" value="Chromosome"/>
</dbReference>
<dbReference type="RefSeq" id="WP_145237759.1">
    <property type="nucleotide sequence ID" value="NZ_CP036273.1"/>
</dbReference>
<keyword evidence="3" id="KW-0677">Repeat</keyword>
<dbReference type="InterPro" id="IPR032675">
    <property type="entry name" value="LRR_dom_sf"/>
</dbReference>
<dbReference type="EMBL" id="CP036273">
    <property type="protein sequence ID" value="QDU20354.1"/>
    <property type="molecule type" value="Genomic_DNA"/>
</dbReference>
<evidence type="ECO:0000256" key="2">
    <source>
        <dbReference type="ARBA" id="ARBA00022614"/>
    </source>
</evidence>
<dbReference type="PANTHER" id="PTHR24113:SF12">
    <property type="entry name" value="RAN GTPASE-ACTIVATING PROTEIN 1"/>
    <property type="match status" value="1"/>
</dbReference>
<dbReference type="Gene3D" id="3.80.10.10">
    <property type="entry name" value="Ribonuclease Inhibitor"/>
    <property type="match status" value="3"/>
</dbReference>
<protein>
    <submittedName>
        <fullName evidence="4">Leucine Rich repeats (2 copies)</fullName>
    </submittedName>
</protein>
<keyword evidence="5" id="KW-1185">Reference proteome</keyword>
<dbReference type="InterPro" id="IPR006553">
    <property type="entry name" value="Leu-rich_rpt_Cys-con_subtyp"/>
</dbReference>
<dbReference type="AlphaFoldDB" id="A0A517XS67"/>
<dbReference type="InterPro" id="IPR014338">
    <property type="entry name" value="CHP02996_rpt-companion-dom"/>
</dbReference>
<accession>A0A517XS67</accession>
<dbReference type="GO" id="GO:0006913">
    <property type="term" value="P:nucleocytoplasmic transport"/>
    <property type="evidence" value="ECO:0007669"/>
    <property type="project" value="TreeGrafter"/>
</dbReference>
<dbReference type="OrthoDB" id="270050at2"/>
<reference evidence="4 5" key="1">
    <citation type="submission" date="2019-02" db="EMBL/GenBank/DDBJ databases">
        <title>Deep-cultivation of Planctomycetes and their phenomic and genomic characterization uncovers novel biology.</title>
        <authorList>
            <person name="Wiegand S."/>
            <person name="Jogler M."/>
            <person name="Boedeker C."/>
            <person name="Pinto D."/>
            <person name="Vollmers J."/>
            <person name="Rivas-Marin E."/>
            <person name="Kohn T."/>
            <person name="Peeters S.H."/>
            <person name="Heuer A."/>
            <person name="Rast P."/>
            <person name="Oberbeckmann S."/>
            <person name="Bunk B."/>
            <person name="Jeske O."/>
            <person name="Meyerdierks A."/>
            <person name="Storesund J.E."/>
            <person name="Kallscheuer N."/>
            <person name="Luecker S."/>
            <person name="Lage O.M."/>
            <person name="Pohl T."/>
            <person name="Merkel B.J."/>
            <person name="Hornburger P."/>
            <person name="Mueller R.-W."/>
            <person name="Bruemmer F."/>
            <person name="Labrenz M."/>
            <person name="Spormann A.M."/>
            <person name="Op den Camp H."/>
            <person name="Overmann J."/>
            <person name="Amann R."/>
            <person name="Jetten M.S.M."/>
            <person name="Mascher T."/>
            <person name="Medema M.H."/>
            <person name="Devos D.P."/>
            <person name="Kaster A.-K."/>
            <person name="Ovreas L."/>
            <person name="Rohde M."/>
            <person name="Galperin M.Y."/>
            <person name="Jogler C."/>
        </authorList>
    </citation>
    <scope>NUCLEOTIDE SEQUENCE [LARGE SCALE GENOMIC DNA]</scope>
    <source>
        <strain evidence="4 5">ETA_A1</strain>
    </source>
</reference>
<dbReference type="KEGG" id="uli:ETAA1_23060"/>
<dbReference type="SMART" id="SM00367">
    <property type="entry name" value="LRR_CC"/>
    <property type="match status" value="4"/>
</dbReference>
<evidence type="ECO:0000313" key="5">
    <source>
        <dbReference type="Proteomes" id="UP000319576"/>
    </source>
</evidence>
<name>A0A517XS67_9BACT</name>
<dbReference type="NCBIfam" id="TIGR02996">
    <property type="entry name" value="rpt_mate_G_obs"/>
    <property type="match status" value="1"/>
</dbReference>